<reference evidence="2" key="1">
    <citation type="submission" date="2018-05" db="EMBL/GenBank/DDBJ databases">
        <title>Leptospira yasudae sp. nov. and Leptospira stimsonii sp. nov., two pathogenic species of the genus Leptospira isolated from environmental sources.</title>
        <authorList>
            <person name="Casanovas-Massana A."/>
            <person name="Hamond C."/>
            <person name="Santos L.A."/>
            <person name="Hacker K.P."/>
            <person name="Balassiano I."/>
            <person name="Medeiros M.A."/>
            <person name="Reis M.G."/>
            <person name="Ko A.I."/>
            <person name="Wunder E.A."/>
        </authorList>
    </citation>
    <scope>NUCLEOTIDE SEQUENCE [LARGE SCALE GENOMIC DNA]</scope>
    <source>
        <strain evidence="2">Yale</strain>
    </source>
</reference>
<evidence type="ECO:0000313" key="2">
    <source>
        <dbReference type="Proteomes" id="UP000265798"/>
    </source>
</evidence>
<organism evidence="1 2">
    <name type="scientific">Leptospira stimsonii</name>
    <dbReference type="NCBI Taxonomy" id="2202203"/>
    <lineage>
        <taxon>Bacteria</taxon>
        <taxon>Pseudomonadati</taxon>
        <taxon>Spirochaetota</taxon>
        <taxon>Spirochaetia</taxon>
        <taxon>Leptospirales</taxon>
        <taxon>Leptospiraceae</taxon>
        <taxon>Leptospira</taxon>
    </lineage>
</organism>
<proteinExistence type="predicted"/>
<protein>
    <submittedName>
        <fullName evidence="1">Uncharacterized protein</fullName>
    </submittedName>
</protein>
<dbReference type="AlphaFoldDB" id="A0A396ZGX6"/>
<comment type="caution">
    <text evidence="1">The sequence shown here is derived from an EMBL/GenBank/DDBJ whole genome shotgun (WGS) entry which is preliminary data.</text>
</comment>
<name>A0A396ZGX6_9LEPT</name>
<sequence>MGGGVGGGKFPEIFLYHKIKLFASKNSRVGIPTKPFLVRRFSLDLLFNFGKDSIRRTEFSKSIFRKRTLEFFSQKRDKTNPTQTTEGPIV</sequence>
<dbReference type="EMBL" id="QHCT01000001">
    <property type="protein sequence ID" value="RHX92936.1"/>
    <property type="molecule type" value="Genomic_DNA"/>
</dbReference>
<accession>A0A396ZGX6</accession>
<evidence type="ECO:0000313" key="1">
    <source>
        <dbReference type="EMBL" id="RHX92936.1"/>
    </source>
</evidence>
<dbReference type="Proteomes" id="UP000265798">
    <property type="component" value="Unassembled WGS sequence"/>
</dbReference>
<gene>
    <name evidence="1" type="ORF">DLM75_07175</name>
</gene>